<protein>
    <submittedName>
        <fullName evidence="3">Uncharacterized protein</fullName>
    </submittedName>
</protein>
<keyword evidence="4" id="KW-1185">Reference proteome</keyword>
<dbReference type="AlphaFoldDB" id="A0A543IHB5"/>
<sequence length="205" mass="21377">MWPGPDPPSGTPPGGRDRPGAFPARRIVRPGAGWYALPACLALLAIAGYVTVAAFLWDDSRAADGPPGVGDPVTGVPVQLSRGHGYFVYVRAGRPSPFACTIEAGGRVGYVRLTRQNSWGAGERPGFRYTATFESPVTGKAAFRCGGTDGPIVVTPDDTADTYLRLTALASAGLAAAAVVLFAVTFLRRALAGRGAGRAETRFRT</sequence>
<evidence type="ECO:0000313" key="3">
    <source>
        <dbReference type="EMBL" id="TQM69969.1"/>
    </source>
</evidence>
<evidence type="ECO:0000313" key="4">
    <source>
        <dbReference type="Proteomes" id="UP000316706"/>
    </source>
</evidence>
<accession>A0A543IHB5</accession>
<keyword evidence="2" id="KW-0472">Membrane</keyword>
<dbReference type="EMBL" id="VFPO01000001">
    <property type="protein sequence ID" value="TQM69969.1"/>
    <property type="molecule type" value="Genomic_DNA"/>
</dbReference>
<feature type="region of interest" description="Disordered" evidence="1">
    <location>
        <begin position="1"/>
        <end position="21"/>
    </location>
</feature>
<dbReference type="Proteomes" id="UP000316706">
    <property type="component" value="Unassembled WGS sequence"/>
</dbReference>
<feature type="transmembrane region" description="Helical" evidence="2">
    <location>
        <begin position="34"/>
        <end position="57"/>
    </location>
</feature>
<proteinExistence type="predicted"/>
<comment type="caution">
    <text evidence="3">The sequence shown here is derived from an EMBL/GenBank/DDBJ whole genome shotgun (WGS) entry which is preliminary data.</text>
</comment>
<feature type="compositionally biased region" description="Pro residues" evidence="1">
    <location>
        <begin position="1"/>
        <end position="11"/>
    </location>
</feature>
<keyword evidence="2" id="KW-0812">Transmembrane</keyword>
<evidence type="ECO:0000256" key="1">
    <source>
        <dbReference type="SAM" id="MobiDB-lite"/>
    </source>
</evidence>
<organism evidence="3 4">
    <name type="scientific">Actinomadura hallensis</name>
    <dbReference type="NCBI Taxonomy" id="337895"/>
    <lineage>
        <taxon>Bacteria</taxon>
        <taxon>Bacillati</taxon>
        <taxon>Actinomycetota</taxon>
        <taxon>Actinomycetes</taxon>
        <taxon>Streptosporangiales</taxon>
        <taxon>Thermomonosporaceae</taxon>
        <taxon>Actinomadura</taxon>
    </lineage>
</organism>
<feature type="transmembrane region" description="Helical" evidence="2">
    <location>
        <begin position="163"/>
        <end position="187"/>
    </location>
</feature>
<name>A0A543IHB5_9ACTN</name>
<keyword evidence="2" id="KW-1133">Transmembrane helix</keyword>
<evidence type="ECO:0000256" key="2">
    <source>
        <dbReference type="SAM" id="Phobius"/>
    </source>
</evidence>
<gene>
    <name evidence="3" type="ORF">FHX41_3687</name>
</gene>
<reference evidence="3 4" key="1">
    <citation type="submission" date="2019-06" db="EMBL/GenBank/DDBJ databases">
        <title>Sequencing the genomes of 1000 actinobacteria strains.</title>
        <authorList>
            <person name="Klenk H.-P."/>
        </authorList>
    </citation>
    <scope>NUCLEOTIDE SEQUENCE [LARGE SCALE GENOMIC DNA]</scope>
    <source>
        <strain evidence="3 4">DSM 45043</strain>
    </source>
</reference>